<comment type="subcellular location">
    <subcellularLocation>
        <location evidence="1">Secreted</location>
    </subcellularLocation>
</comment>
<dbReference type="AlphaFoldDB" id="A0A6J6I8G2"/>
<feature type="region of interest" description="Disordered" evidence="4">
    <location>
        <begin position="1"/>
        <end position="32"/>
    </location>
</feature>
<dbReference type="SUPFAM" id="SSF48113">
    <property type="entry name" value="Heme-dependent peroxidases"/>
    <property type="match status" value="1"/>
</dbReference>
<proteinExistence type="predicted"/>
<dbReference type="InterPro" id="IPR019791">
    <property type="entry name" value="Haem_peroxidase_animal"/>
</dbReference>
<gene>
    <name evidence="5" type="ORF">UFOPK1939_00510</name>
</gene>
<accession>A0A6J6I8G2</accession>
<dbReference type="GO" id="GO:0004601">
    <property type="term" value="F:peroxidase activity"/>
    <property type="evidence" value="ECO:0007669"/>
    <property type="project" value="InterPro"/>
</dbReference>
<dbReference type="InterPro" id="IPR037120">
    <property type="entry name" value="Haem_peroxidase_sf_animal"/>
</dbReference>
<dbReference type="PRINTS" id="PR00457">
    <property type="entry name" value="ANPEROXIDASE"/>
</dbReference>
<name>A0A6J6I8G2_9ZZZZ</name>
<sequence>MPSKTAAEYRSLDGTGNNLAEPALGSAPGVMSRGPEGFSYADGIRRPHDRGNERTISRRLYGLEDVLTDRERPNINMIAVLFGQFLNHDKEDNYFYGHWIDNNKSFVTPDSPYQFVWVLDPEDPIATFRGQNRLLDGTPCGLPFKPSTGDFVDGVFHPGTLASGYLDLTQVYGPEAETHEALREFAGGRLKAEHYVGEAMYRTEFGPVKKEFDVDNLPASRATTGLKVDSSFSRLPATEVVTAGDPRASENIGLTLMQILFFREHNWRAAQLEQANPDWDDETLFQEARRRTIAVWQHLLFDEWLPAVFGPDMVKRLGPYAGYDETANAMTSVPFATLALRFGHSALHPYAPRDASGALSLHSGHPAMPEDGTLPNVGQVNNAISPLGHIALAGGTPEHVVRGMLATQAHDVGLVYHTAIHDIAFVSGGTDLFTLDLARGRDNGLPPYHVVRMAYGEFGDEGPWDSEAQADTISEKEKRALIDAGKKLERRTPIETFLRFTAVDPANPTHDELARAEAVREVYRRADSIDPMVGLLAEPHVEGSAVGRTMQNILSEELRRTRAADRFWYENDQFDAEELAQIKSLTMRDLMLRHYDLEGTIPDEAFRPLTIWS</sequence>
<dbReference type="PROSITE" id="PS50292">
    <property type="entry name" value="PEROXIDASE_3"/>
    <property type="match status" value="1"/>
</dbReference>
<protein>
    <submittedName>
        <fullName evidence="5">Unannotated protein</fullName>
    </submittedName>
</protein>
<dbReference type="Pfam" id="PF03098">
    <property type="entry name" value="An_peroxidase"/>
    <property type="match status" value="2"/>
</dbReference>
<dbReference type="GO" id="GO:0005576">
    <property type="term" value="C:extracellular region"/>
    <property type="evidence" value="ECO:0007669"/>
    <property type="project" value="UniProtKB-SubCell"/>
</dbReference>
<dbReference type="GO" id="GO:0006979">
    <property type="term" value="P:response to oxidative stress"/>
    <property type="evidence" value="ECO:0007669"/>
    <property type="project" value="InterPro"/>
</dbReference>
<reference evidence="5" key="1">
    <citation type="submission" date="2020-05" db="EMBL/GenBank/DDBJ databases">
        <authorList>
            <person name="Chiriac C."/>
            <person name="Salcher M."/>
            <person name="Ghai R."/>
            <person name="Kavagutti S V."/>
        </authorList>
    </citation>
    <scope>NUCLEOTIDE SEQUENCE</scope>
</reference>
<dbReference type="PANTHER" id="PTHR11475:SF4">
    <property type="entry name" value="CHORION PEROXIDASE"/>
    <property type="match status" value="1"/>
</dbReference>
<evidence type="ECO:0000256" key="4">
    <source>
        <dbReference type="SAM" id="MobiDB-lite"/>
    </source>
</evidence>
<evidence type="ECO:0000256" key="3">
    <source>
        <dbReference type="ARBA" id="ARBA00023180"/>
    </source>
</evidence>
<keyword evidence="3" id="KW-0325">Glycoprotein</keyword>
<dbReference type="PANTHER" id="PTHR11475">
    <property type="entry name" value="OXIDASE/PEROXIDASE"/>
    <property type="match status" value="1"/>
</dbReference>
<dbReference type="InterPro" id="IPR010255">
    <property type="entry name" value="Haem_peroxidase_sf"/>
</dbReference>
<dbReference type="Gene3D" id="1.10.640.10">
    <property type="entry name" value="Haem peroxidase domain superfamily, animal type"/>
    <property type="match status" value="1"/>
</dbReference>
<evidence type="ECO:0000313" key="5">
    <source>
        <dbReference type="EMBL" id="CAB4620239.1"/>
    </source>
</evidence>
<evidence type="ECO:0000256" key="1">
    <source>
        <dbReference type="ARBA" id="ARBA00004613"/>
    </source>
</evidence>
<organism evidence="5">
    <name type="scientific">freshwater metagenome</name>
    <dbReference type="NCBI Taxonomy" id="449393"/>
    <lineage>
        <taxon>unclassified sequences</taxon>
        <taxon>metagenomes</taxon>
        <taxon>ecological metagenomes</taxon>
    </lineage>
</organism>
<evidence type="ECO:0000256" key="2">
    <source>
        <dbReference type="ARBA" id="ARBA00022525"/>
    </source>
</evidence>
<keyword evidence="2" id="KW-0964">Secreted</keyword>
<dbReference type="GO" id="GO:0020037">
    <property type="term" value="F:heme binding"/>
    <property type="evidence" value="ECO:0007669"/>
    <property type="project" value="InterPro"/>
</dbReference>
<dbReference type="EMBL" id="CAEZVF010000058">
    <property type="protein sequence ID" value="CAB4620239.1"/>
    <property type="molecule type" value="Genomic_DNA"/>
</dbReference>